<dbReference type="InterPro" id="IPR001296">
    <property type="entry name" value="Glyco_trans_1"/>
</dbReference>
<keyword evidence="4" id="KW-0808">Transferase</keyword>
<evidence type="ECO:0000259" key="6">
    <source>
        <dbReference type="Pfam" id="PF00534"/>
    </source>
</evidence>
<dbReference type="Pfam" id="PF00534">
    <property type="entry name" value="Glycos_transf_1"/>
    <property type="match status" value="1"/>
</dbReference>
<dbReference type="AlphaFoldDB" id="A0ABD1RP49"/>
<dbReference type="PANTHER" id="PTHR46039">
    <property type="entry name" value="SUCROSE-PHOSPHATE SYNTHASE 3-RELATED"/>
    <property type="match status" value="1"/>
</dbReference>
<keyword evidence="8" id="KW-1185">Reference proteome</keyword>
<feature type="domain" description="Glycosyl transferase family 1" evidence="6">
    <location>
        <begin position="6"/>
        <end position="126"/>
    </location>
</feature>
<evidence type="ECO:0000256" key="4">
    <source>
        <dbReference type="ARBA" id="ARBA00022679"/>
    </source>
</evidence>
<reference evidence="8" key="1">
    <citation type="submission" date="2024-07" db="EMBL/GenBank/DDBJ databases">
        <title>Two chromosome-level genome assemblies of Korean endemic species Abeliophyllum distichum and Forsythia ovata (Oleaceae).</title>
        <authorList>
            <person name="Jang H."/>
        </authorList>
    </citation>
    <scope>NUCLEOTIDE SEQUENCE [LARGE SCALE GENOMIC DNA]</scope>
</reference>
<keyword evidence="3" id="KW-0328">Glycosyltransferase</keyword>
<dbReference type="Proteomes" id="UP001604336">
    <property type="component" value="Unassembled WGS sequence"/>
</dbReference>
<organism evidence="7 8">
    <name type="scientific">Abeliophyllum distichum</name>
    <dbReference type="NCBI Taxonomy" id="126358"/>
    <lineage>
        <taxon>Eukaryota</taxon>
        <taxon>Viridiplantae</taxon>
        <taxon>Streptophyta</taxon>
        <taxon>Embryophyta</taxon>
        <taxon>Tracheophyta</taxon>
        <taxon>Spermatophyta</taxon>
        <taxon>Magnoliopsida</taxon>
        <taxon>eudicotyledons</taxon>
        <taxon>Gunneridae</taxon>
        <taxon>Pentapetalae</taxon>
        <taxon>asterids</taxon>
        <taxon>lamiids</taxon>
        <taxon>Lamiales</taxon>
        <taxon>Oleaceae</taxon>
        <taxon>Forsythieae</taxon>
        <taxon>Abeliophyllum</taxon>
    </lineage>
</organism>
<name>A0ABD1RP49_9LAMI</name>
<sequence>MRFFTNPHKPMILALSRPDPKKNVTTLIKAFGECQPLRELANLTLILGNRGDIEEMSDSSSVVLMTVLKLIDNRLLWWICLFKGVFINPALVEPFGLTLIEAAAYGLPIVATKHGGPVDILKKATSDALLKLVADKNLWHECQKNGLKNIQHFSWPEHCRNYLSYVEQCKNYHPNNRLSVMPIPEEPLSESLRGVEDLSLKFSIDIDVNVGELDAPNKQELPEILIQKATSNGKSTNIYCPGRRQ</sequence>
<evidence type="ECO:0000313" key="8">
    <source>
        <dbReference type="Proteomes" id="UP001604336"/>
    </source>
</evidence>
<protein>
    <recommendedName>
        <fullName evidence="2">sucrose-phosphate synthase</fullName>
        <ecNumber evidence="2">2.4.1.14</ecNumber>
    </recommendedName>
</protein>
<dbReference type="InterPro" id="IPR044161">
    <property type="entry name" value="SPS"/>
</dbReference>
<comment type="catalytic activity">
    <reaction evidence="5">
        <text>beta-D-fructose 6-phosphate + UDP-alpha-D-glucose = sucrose 6(F)-phosphate + UDP + H(+)</text>
        <dbReference type="Rhea" id="RHEA:22172"/>
        <dbReference type="ChEBI" id="CHEBI:15378"/>
        <dbReference type="ChEBI" id="CHEBI:57634"/>
        <dbReference type="ChEBI" id="CHEBI:57723"/>
        <dbReference type="ChEBI" id="CHEBI:58223"/>
        <dbReference type="ChEBI" id="CHEBI:58885"/>
        <dbReference type="EC" id="2.4.1.14"/>
    </reaction>
</comment>
<evidence type="ECO:0000256" key="5">
    <source>
        <dbReference type="ARBA" id="ARBA00047471"/>
    </source>
</evidence>
<evidence type="ECO:0000256" key="3">
    <source>
        <dbReference type="ARBA" id="ARBA00022676"/>
    </source>
</evidence>
<evidence type="ECO:0000256" key="1">
    <source>
        <dbReference type="ARBA" id="ARBA00006530"/>
    </source>
</evidence>
<dbReference type="Gene3D" id="3.40.50.2000">
    <property type="entry name" value="Glycogen Phosphorylase B"/>
    <property type="match status" value="1"/>
</dbReference>
<dbReference type="EMBL" id="JBFOLK010000008">
    <property type="protein sequence ID" value="KAL2490182.1"/>
    <property type="molecule type" value="Genomic_DNA"/>
</dbReference>
<dbReference type="EC" id="2.4.1.14" evidence="2"/>
<evidence type="ECO:0000313" key="7">
    <source>
        <dbReference type="EMBL" id="KAL2490182.1"/>
    </source>
</evidence>
<proteinExistence type="inferred from homology"/>
<evidence type="ECO:0000256" key="2">
    <source>
        <dbReference type="ARBA" id="ARBA00012536"/>
    </source>
</evidence>
<dbReference type="PANTHER" id="PTHR46039:SF1">
    <property type="entry name" value="SUCROSE-PHOSPHATE SYNTHASE 4"/>
    <property type="match status" value="1"/>
</dbReference>
<dbReference type="GO" id="GO:0046524">
    <property type="term" value="F:sucrose-phosphate synthase activity"/>
    <property type="evidence" value="ECO:0007669"/>
    <property type="project" value="UniProtKB-EC"/>
</dbReference>
<gene>
    <name evidence="7" type="ORF">Adt_25810</name>
</gene>
<accession>A0ABD1RP49</accession>
<comment type="caution">
    <text evidence="7">The sequence shown here is derived from an EMBL/GenBank/DDBJ whole genome shotgun (WGS) entry which is preliminary data.</text>
</comment>
<dbReference type="SUPFAM" id="SSF53756">
    <property type="entry name" value="UDP-Glycosyltransferase/glycogen phosphorylase"/>
    <property type="match status" value="1"/>
</dbReference>
<comment type="similarity">
    <text evidence="1">Belongs to the glycosyltransferase 1 family.</text>
</comment>